<dbReference type="EnsemblPlants" id="ORUFI05G01590.1">
    <property type="protein sequence ID" value="ORUFI05G01590.1"/>
    <property type="gene ID" value="ORUFI05G01590"/>
</dbReference>
<reference evidence="3" key="1">
    <citation type="submission" date="2013-06" db="EMBL/GenBank/DDBJ databases">
        <authorList>
            <person name="Zhao Q."/>
        </authorList>
    </citation>
    <scope>NUCLEOTIDE SEQUENCE</scope>
    <source>
        <strain evidence="3">cv. W1943</strain>
    </source>
</reference>
<dbReference type="AlphaFoldDB" id="A0A0E0PGU3"/>
<accession>A0A0E0PGU3</accession>
<evidence type="ECO:0000313" key="3">
    <source>
        <dbReference type="Proteomes" id="UP000008022"/>
    </source>
</evidence>
<evidence type="ECO:0000313" key="2">
    <source>
        <dbReference type="EnsemblPlants" id="ORUFI05G01590.1"/>
    </source>
</evidence>
<feature type="region of interest" description="Disordered" evidence="1">
    <location>
        <begin position="1"/>
        <end position="66"/>
    </location>
</feature>
<organism evidence="2 3">
    <name type="scientific">Oryza rufipogon</name>
    <name type="common">Brownbeard rice</name>
    <name type="synonym">Asian wild rice</name>
    <dbReference type="NCBI Taxonomy" id="4529"/>
    <lineage>
        <taxon>Eukaryota</taxon>
        <taxon>Viridiplantae</taxon>
        <taxon>Streptophyta</taxon>
        <taxon>Embryophyta</taxon>
        <taxon>Tracheophyta</taxon>
        <taxon>Spermatophyta</taxon>
        <taxon>Magnoliopsida</taxon>
        <taxon>Liliopsida</taxon>
        <taxon>Poales</taxon>
        <taxon>Poaceae</taxon>
        <taxon>BOP clade</taxon>
        <taxon>Oryzoideae</taxon>
        <taxon>Oryzeae</taxon>
        <taxon>Oryzinae</taxon>
        <taxon>Oryza</taxon>
    </lineage>
</organism>
<keyword evidence="3" id="KW-1185">Reference proteome</keyword>
<dbReference type="Gramene" id="ORUFI05G01590.1">
    <property type="protein sequence ID" value="ORUFI05G01590.1"/>
    <property type="gene ID" value="ORUFI05G01590"/>
</dbReference>
<dbReference type="HOGENOM" id="CLU_2041874_0_0_1"/>
<protein>
    <submittedName>
        <fullName evidence="2">Uncharacterized protein</fullName>
    </submittedName>
</protein>
<name>A0A0E0PGU3_ORYRU</name>
<evidence type="ECO:0000256" key="1">
    <source>
        <dbReference type="SAM" id="MobiDB-lite"/>
    </source>
</evidence>
<proteinExistence type="predicted"/>
<reference evidence="2" key="2">
    <citation type="submission" date="2015-06" db="UniProtKB">
        <authorList>
            <consortium name="EnsemblPlants"/>
        </authorList>
    </citation>
    <scope>IDENTIFICATION</scope>
</reference>
<dbReference type="Proteomes" id="UP000008022">
    <property type="component" value="Unassembled WGS sequence"/>
</dbReference>
<feature type="compositionally biased region" description="Basic residues" evidence="1">
    <location>
        <begin position="1"/>
        <end position="11"/>
    </location>
</feature>
<sequence length="121" mass="13196">MEAMQQRRRGSNAKAIGPSRGHLPRVVTCPRAVPGVEEEDGGVGGRYPGVEEENGGGFPRGSEPELKKKKTEVGFLRSRRLELKKMEVHWACAYVIAKPWEAYQGYAFGEPASGACVVLPV</sequence>